<proteinExistence type="predicted"/>
<comment type="caution">
    <text evidence="5">The sequence shown here is derived from an EMBL/GenBank/DDBJ whole genome shotgun (WGS) entry which is preliminary data.</text>
</comment>
<dbReference type="RefSeq" id="WP_227709133.1">
    <property type="nucleotide sequence ID" value="NZ_JAJEQX010000052.1"/>
</dbReference>
<accession>A0ABS8G1G7</accession>
<keyword evidence="6" id="KW-1185">Reference proteome</keyword>
<name>A0ABS8G1G7_9FIRM</name>
<dbReference type="PANTHER" id="PTHR43429:SF3">
    <property type="entry name" value="NITRITE REDUCTASE [NAD(P)H]"/>
    <property type="match status" value="1"/>
</dbReference>
<protein>
    <submittedName>
        <fullName evidence="5">NAD(P)/FAD-dependent oxidoreductase</fullName>
    </submittedName>
</protein>
<dbReference type="InterPro" id="IPR036188">
    <property type="entry name" value="FAD/NAD-bd_sf"/>
</dbReference>
<keyword evidence="3" id="KW-0274">FAD</keyword>
<evidence type="ECO:0000313" key="6">
    <source>
        <dbReference type="Proteomes" id="UP001198151"/>
    </source>
</evidence>
<keyword evidence="2" id="KW-0285">Flavoprotein</keyword>
<dbReference type="InterPro" id="IPR023753">
    <property type="entry name" value="FAD/NAD-binding_dom"/>
</dbReference>
<dbReference type="SUPFAM" id="SSF51905">
    <property type="entry name" value="FAD/NAD(P)-binding domain"/>
    <property type="match status" value="1"/>
</dbReference>
<dbReference type="InterPro" id="IPR050260">
    <property type="entry name" value="FAD-bd_OxRdtase"/>
</dbReference>
<dbReference type="Pfam" id="PF07992">
    <property type="entry name" value="Pyr_redox_2"/>
    <property type="match status" value="1"/>
</dbReference>
<gene>
    <name evidence="5" type="ORF">LKD70_17360</name>
</gene>
<evidence type="ECO:0000313" key="5">
    <source>
        <dbReference type="EMBL" id="MCC2256152.1"/>
    </source>
</evidence>
<reference evidence="5 6" key="1">
    <citation type="submission" date="2021-10" db="EMBL/GenBank/DDBJ databases">
        <title>Anaerobic single-cell dispensing facilitates the cultivation of human gut bacteria.</title>
        <authorList>
            <person name="Afrizal A."/>
        </authorList>
    </citation>
    <scope>NUCLEOTIDE SEQUENCE [LARGE SCALE GENOMIC DNA]</scope>
    <source>
        <strain evidence="5 6">CLA-AA-H200</strain>
    </source>
</reference>
<dbReference type="PRINTS" id="PR00368">
    <property type="entry name" value="FADPNR"/>
</dbReference>
<comment type="cofactor">
    <cofactor evidence="1">
        <name>FAD</name>
        <dbReference type="ChEBI" id="CHEBI:57692"/>
    </cofactor>
</comment>
<feature type="domain" description="FAD/NAD(P)-binding" evidence="4">
    <location>
        <begin position="4"/>
        <end position="311"/>
    </location>
</feature>
<sequence>MEHFAIVGFGCAGYHALTAIREAGCDAQIDVYSDTDLPPYNPMLTTYYVSGKLPYEGLFPFGTLPEIGEKYNARFLTQTRVKTVSAAEKSVETEDGEKKYYDKILISTGATAFVPGSFAALKGAHCMRTVEDAVKLKEKLESAESETFKSAVVVGASMVGIKVAELLHKRGIHVTLADMAPHIFALAAYPEVSEMIEERIRKIGIDMAFGQAITSADEHTDDEGNVTGYTVHLGDGSEIGTDLLILNIGTRAATGILSPDEVKIDRGIVVNERMQTSAEGVYAAGDCCQGNNLQSGQTQIIGLWANAGVQGRVAGRNMAGVPDEADGNILHNITHFLDMDFIGLGDNRLTGEVYEYTSRDKGFYLRAVMKDGRPVGFNILDNYGMSGVLKAHLIKILRGEPLKFTPEQRGQLVHFGLDEEFIEHLEAMV</sequence>
<evidence type="ECO:0000256" key="2">
    <source>
        <dbReference type="ARBA" id="ARBA00022630"/>
    </source>
</evidence>
<organism evidence="5 6">
    <name type="scientific">Ruminococcus turbiniformis</name>
    <dbReference type="NCBI Taxonomy" id="2881258"/>
    <lineage>
        <taxon>Bacteria</taxon>
        <taxon>Bacillati</taxon>
        <taxon>Bacillota</taxon>
        <taxon>Clostridia</taxon>
        <taxon>Eubacteriales</taxon>
        <taxon>Oscillospiraceae</taxon>
        <taxon>Ruminococcus</taxon>
    </lineage>
</organism>
<dbReference type="Proteomes" id="UP001198151">
    <property type="component" value="Unassembled WGS sequence"/>
</dbReference>
<dbReference type="PRINTS" id="PR00411">
    <property type="entry name" value="PNDRDTASEI"/>
</dbReference>
<dbReference type="EMBL" id="JAJEQX010000052">
    <property type="protein sequence ID" value="MCC2256152.1"/>
    <property type="molecule type" value="Genomic_DNA"/>
</dbReference>
<dbReference type="PANTHER" id="PTHR43429">
    <property type="entry name" value="PYRIDINE NUCLEOTIDE-DISULFIDE OXIDOREDUCTASE DOMAIN-CONTAINING"/>
    <property type="match status" value="1"/>
</dbReference>
<evidence type="ECO:0000256" key="1">
    <source>
        <dbReference type="ARBA" id="ARBA00001974"/>
    </source>
</evidence>
<evidence type="ECO:0000259" key="4">
    <source>
        <dbReference type="Pfam" id="PF07992"/>
    </source>
</evidence>
<dbReference type="Gene3D" id="3.50.50.60">
    <property type="entry name" value="FAD/NAD(P)-binding domain"/>
    <property type="match status" value="2"/>
</dbReference>
<evidence type="ECO:0000256" key="3">
    <source>
        <dbReference type="ARBA" id="ARBA00022827"/>
    </source>
</evidence>